<dbReference type="Proteomes" id="UP000287401">
    <property type="component" value="Unassembled WGS sequence"/>
</dbReference>
<organism evidence="3 4">
    <name type="scientific">Sphingobium yanoikuyae</name>
    <name type="common">Sphingomonas yanoikuyae</name>
    <dbReference type="NCBI Taxonomy" id="13690"/>
    <lineage>
        <taxon>Bacteria</taxon>
        <taxon>Pseudomonadati</taxon>
        <taxon>Pseudomonadota</taxon>
        <taxon>Alphaproteobacteria</taxon>
        <taxon>Sphingomonadales</taxon>
        <taxon>Sphingomonadaceae</taxon>
        <taxon>Sphingobium</taxon>
    </lineage>
</organism>
<comment type="caution">
    <text evidence="3">The sequence shown here is derived from an EMBL/GenBank/DDBJ whole genome shotgun (WGS) entry which is preliminary data.</text>
</comment>
<feature type="chain" id="PRO_5019031923" evidence="2">
    <location>
        <begin position="18"/>
        <end position="545"/>
    </location>
</feature>
<dbReference type="PANTHER" id="PTHR48098:SF3">
    <property type="entry name" value="IRON(III) ENTEROBACTIN ESTERASE"/>
    <property type="match status" value="1"/>
</dbReference>
<sequence>MITAMARLLALPLSGLALIGAAPPETRFDISLRAALSDDASGRLLLFAAPLSTDNGKSEDIDIYGPDDARIFVAGRDVASFGPDRTVSIDAEEGAFPKGLAGLAPGDYRVQVVLDRDGDYNYGGRGPGDLVSKVVTLRLPLGARPSIALDHKLPAAPAQFDVTGLPPRAAEQITASRPHLHDERVVSTALTRFRGTPQSVAAWVLTPPGYDPHGRVTYPTVYTAGAFGTNHRVDGQQLSRIWHLMETKAIPPMIWVTLDFASPTGTTEFADSVNNGPWGEALTREIIPALESRYRMDAKPSGRFLTGHSSGGWFALWAMVRYPAFFGGSWASSPDPVDFRHFIGVDLYQPGANMYRDAQGVARPLERAHGAVKTTIAQAAGIETVLGRDGGQLRSFDWTFSPRRADGTPAPLFDRVTGAVDAQVAAYWRDNYDSGHRIETQWPRLRHDLDGKVHVVVGTADSYYLDGAVHDLEAAFRKVGGRAEFIYVPGASHSINEVYARDGDRNAYYREMAQAMYAVARPSGATGGALKRNPPAGGRVRRRAV</sequence>
<dbReference type="InterPro" id="IPR000801">
    <property type="entry name" value="Esterase-like"/>
</dbReference>
<proteinExistence type="predicted"/>
<gene>
    <name evidence="3" type="ORF">DAH51_14820</name>
</gene>
<keyword evidence="2" id="KW-0732">Signal</keyword>
<evidence type="ECO:0000256" key="2">
    <source>
        <dbReference type="SAM" id="SignalP"/>
    </source>
</evidence>
<dbReference type="Pfam" id="PF00756">
    <property type="entry name" value="Esterase"/>
    <property type="match status" value="1"/>
</dbReference>
<name>A0A430BTI4_SPHYA</name>
<feature type="region of interest" description="Disordered" evidence="1">
    <location>
        <begin position="524"/>
        <end position="545"/>
    </location>
</feature>
<dbReference type="InterPro" id="IPR050583">
    <property type="entry name" value="Mycobacterial_A85_antigen"/>
</dbReference>
<evidence type="ECO:0000313" key="4">
    <source>
        <dbReference type="Proteomes" id="UP000287401"/>
    </source>
</evidence>
<evidence type="ECO:0000313" key="3">
    <source>
        <dbReference type="EMBL" id="RSU56001.1"/>
    </source>
</evidence>
<dbReference type="PANTHER" id="PTHR48098">
    <property type="entry name" value="ENTEROCHELIN ESTERASE-RELATED"/>
    <property type="match status" value="1"/>
</dbReference>
<feature type="signal peptide" evidence="2">
    <location>
        <begin position="1"/>
        <end position="17"/>
    </location>
</feature>
<evidence type="ECO:0000256" key="1">
    <source>
        <dbReference type="SAM" id="MobiDB-lite"/>
    </source>
</evidence>
<dbReference type="RefSeq" id="WP_125998760.1">
    <property type="nucleotide sequence ID" value="NZ_QRAL01000015.1"/>
</dbReference>
<reference evidence="3 4" key="1">
    <citation type="submission" date="2018-07" db="EMBL/GenBank/DDBJ databases">
        <title>Genomic and Epidemiologic Investigation of an Indolent Hospital Outbreak.</title>
        <authorList>
            <person name="Johnson R.C."/>
            <person name="Deming C."/>
            <person name="Conlan S."/>
            <person name="Zellmer C.J."/>
            <person name="Michelin A.V."/>
            <person name="Lee-Lin S."/>
            <person name="Thomas P.J."/>
            <person name="Park M."/>
            <person name="Weingarten R.A."/>
            <person name="Less J."/>
            <person name="Dekker J.P."/>
            <person name="Frank K.M."/>
            <person name="Musser K.A."/>
            <person name="Mcquiston J.R."/>
            <person name="Henderson D.K."/>
            <person name="Lau A.F."/>
            <person name="Palmore T.N."/>
            <person name="Segre J.A."/>
        </authorList>
    </citation>
    <scope>NUCLEOTIDE SEQUENCE [LARGE SCALE GENOMIC DNA]</scope>
    <source>
        <strain evidence="3 4">SK-NIH.Env6_1116</strain>
    </source>
</reference>
<dbReference type="AlphaFoldDB" id="A0A430BTI4"/>
<dbReference type="InterPro" id="IPR029058">
    <property type="entry name" value="AB_hydrolase_fold"/>
</dbReference>
<dbReference type="EMBL" id="QRAL01000015">
    <property type="protein sequence ID" value="RSU56001.1"/>
    <property type="molecule type" value="Genomic_DNA"/>
</dbReference>
<protein>
    <submittedName>
        <fullName evidence="3">Enterochelin esterase</fullName>
    </submittedName>
</protein>
<dbReference type="Gene3D" id="3.40.50.1820">
    <property type="entry name" value="alpha/beta hydrolase"/>
    <property type="match status" value="1"/>
</dbReference>
<accession>A0A430BTI4</accession>
<dbReference type="SUPFAM" id="SSF53474">
    <property type="entry name" value="alpha/beta-Hydrolases"/>
    <property type="match status" value="1"/>
</dbReference>